<dbReference type="Pfam" id="PF22780">
    <property type="entry name" value="HI0933_like_1st"/>
    <property type="match status" value="1"/>
</dbReference>
<sequence>MSKTFDTIIVGGGAAGIFAAINLKKLKPNLTVAVLEKSTKLLSKVKVSGGGRCNVTHACFDVKELVKFYPRGQRELIGPFSSFNPTDTIEWFNERGVQLKTEEDGRMFPITDNSQTIIDCFLADLKKYNVEIIFQTKVDSITKNNETFTLTTINEIYHCTNCVITTGGFNKLEQYEFIQNLGIEIEAPTPSLFTFNLPNHEILKLQGVVSNVSIRLNGTKLQESGPLLITHWGVSGPAVLKLSSWAARFLHDKNYEFEFSINWLPNKKEDELKAFFQTEKQNYGAKKVINQFSVDLPKKLQLYLLEKSGINTEIKWAEVNKKQLNKLVNNLLNDVYQSKGKTTFKQEFVSCGGVKLNEINFKTMESKKVENLYFAGEVLDIDALTGGFNFQAAWTTGWLVAQSIAN</sequence>
<comment type="caution">
    <text evidence="6">The sequence shown here is derived from an EMBL/GenBank/DDBJ whole genome shotgun (WGS) entry which is preliminary data.</text>
</comment>
<dbReference type="SUPFAM" id="SSF51905">
    <property type="entry name" value="FAD/NAD(P)-binding domain"/>
    <property type="match status" value="1"/>
</dbReference>
<evidence type="ECO:0000256" key="3">
    <source>
        <dbReference type="ARBA" id="ARBA00022827"/>
    </source>
</evidence>
<keyword evidence="7" id="KW-1185">Reference proteome</keyword>
<name>A0A5C6RU10_9FLAO</name>
<dbReference type="Gene3D" id="1.10.8.260">
    <property type="entry name" value="HI0933 insert domain-like"/>
    <property type="match status" value="1"/>
</dbReference>
<evidence type="ECO:0000313" key="6">
    <source>
        <dbReference type="EMBL" id="TXB65966.1"/>
    </source>
</evidence>
<evidence type="ECO:0000259" key="4">
    <source>
        <dbReference type="Pfam" id="PF03486"/>
    </source>
</evidence>
<dbReference type="InterPro" id="IPR004792">
    <property type="entry name" value="BaiN-like"/>
</dbReference>
<dbReference type="InterPro" id="IPR057661">
    <property type="entry name" value="RsdA/BaiN/AoA(So)_Rossmann"/>
</dbReference>
<dbReference type="Proteomes" id="UP000321721">
    <property type="component" value="Unassembled WGS sequence"/>
</dbReference>
<feature type="domain" description="RsdA/BaiN/AoA(So)-like insert" evidence="5">
    <location>
        <begin position="190"/>
        <end position="349"/>
    </location>
</feature>
<feature type="domain" description="RsdA/BaiN/AoA(So)-like Rossmann fold-like" evidence="4">
    <location>
        <begin position="6"/>
        <end position="402"/>
    </location>
</feature>
<gene>
    <name evidence="6" type="ORF">FRY74_05190</name>
</gene>
<organism evidence="6 7">
    <name type="scientific">Vicingus serpentipes</name>
    <dbReference type="NCBI Taxonomy" id="1926625"/>
    <lineage>
        <taxon>Bacteria</taxon>
        <taxon>Pseudomonadati</taxon>
        <taxon>Bacteroidota</taxon>
        <taxon>Flavobacteriia</taxon>
        <taxon>Flavobacteriales</taxon>
        <taxon>Vicingaceae</taxon>
        <taxon>Vicingus</taxon>
    </lineage>
</organism>
<dbReference type="NCBIfam" id="TIGR00275">
    <property type="entry name" value="aminoacetone oxidase family FAD-binding enzyme"/>
    <property type="match status" value="1"/>
</dbReference>
<dbReference type="SUPFAM" id="SSF160996">
    <property type="entry name" value="HI0933 insert domain-like"/>
    <property type="match status" value="1"/>
</dbReference>
<evidence type="ECO:0000313" key="7">
    <source>
        <dbReference type="Proteomes" id="UP000321721"/>
    </source>
</evidence>
<dbReference type="PANTHER" id="PTHR42887:SF2">
    <property type="entry name" value="OS12G0638800 PROTEIN"/>
    <property type="match status" value="1"/>
</dbReference>
<dbReference type="PANTHER" id="PTHR42887">
    <property type="entry name" value="OS12G0638800 PROTEIN"/>
    <property type="match status" value="1"/>
</dbReference>
<dbReference type="InterPro" id="IPR055178">
    <property type="entry name" value="RsdA/BaiN/AoA(So)-like_dom"/>
</dbReference>
<dbReference type="EMBL" id="VOOS01000002">
    <property type="protein sequence ID" value="TXB65966.1"/>
    <property type="molecule type" value="Genomic_DNA"/>
</dbReference>
<dbReference type="AlphaFoldDB" id="A0A5C6RU10"/>
<keyword evidence="2" id="KW-0285">Flavoprotein</keyword>
<proteinExistence type="predicted"/>
<evidence type="ECO:0000259" key="5">
    <source>
        <dbReference type="Pfam" id="PF22780"/>
    </source>
</evidence>
<dbReference type="InterPro" id="IPR023166">
    <property type="entry name" value="BaiN-like_dom_sf"/>
</dbReference>
<dbReference type="Gene3D" id="3.50.50.60">
    <property type="entry name" value="FAD/NAD(P)-binding domain"/>
    <property type="match status" value="1"/>
</dbReference>
<reference evidence="6 7" key="1">
    <citation type="submission" date="2019-08" db="EMBL/GenBank/DDBJ databases">
        <title>Genome of Vicingus serpentipes NCIMB 15042.</title>
        <authorList>
            <person name="Bowman J.P."/>
        </authorList>
    </citation>
    <scope>NUCLEOTIDE SEQUENCE [LARGE SCALE GENOMIC DNA]</scope>
    <source>
        <strain evidence="6 7">NCIMB 15042</strain>
    </source>
</reference>
<protein>
    <submittedName>
        <fullName evidence="6">NAD(P)/FAD-dependent oxidoreductase</fullName>
    </submittedName>
</protein>
<dbReference type="RefSeq" id="WP_147099299.1">
    <property type="nucleotide sequence ID" value="NZ_VOOS01000002.1"/>
</dbReference>
<dbReference type="OrthoDB" id="9773233at2"/>
<dbReference type="InterPro" id="IPR036188">
    <property type="entry name" value="FAD/NAD-bd_sf"/>
</dbReference>
<keyword evidence="3" id="KW-0274">FAD</keyword>
<evidence type="ECO:0000256" key="1">
    <source>
        <dbReference type="ARBA" id="ARBA00001974"/>
    </source>
</evidence>
<dbReference type="Pfam" id="PF03486">
    <property type="entry name" value="HI0933_like"/>
    <property type="match status" value="1"/>
</dbReference>
<dbReference type="Gene3D" id="2.40.30.10">
    <property type="entry name" value="Translation factors"/>
    <property type="match status" value="1"/>
</dbReference>
<comment type="cofactor">
    <cofactor evidence="1">
        <name>FAD</name>
        <dbReference type="ChEBI" id="CHEBI:57692"/>
    </cofactor>
</comment>
<accession>A0A5C6RU10</accession>
<evidence type="ECO:0000256" key="2">
    <source>
        <dbReference type="ARBA" id="ARBA00022630"/>
    </source>
</evidence>